<accession>A0ABQ3WWF1</accession>
<comment type="caution">
    <text evidence="2">The sequence shown here is derived from an EMBL/GenBank/DDBJ whole genome shotgun (WGS) entry which is preliminary data.</text>
</comment>
<name>A0ABQ3WWF1_9ACTN</name>
<evidence type="ECO:0000313" key="2">
    <source>
        <dbReference type="EMBL" id="GID50611.1"/>
    </source>
</evidence>
<protein>
    <submittedName>
        <fullName evidence="2">Uncharacterized protein</fullName>
    </submittedName>
</protein>
<feature type="region of interest" description="Disordered" evidence="1">
    <location>
        <begin position="69"/>
        <end position="120"/>
    </location>
</feature>
<reference evidence="2" key="1">
    <citation type="submission" date="2021-01" db="EMBL/GenBank/DDBJ databases">
        <title>Whole genome shotgun sequence of Actinoplanes capillaceus NBRC 16408.</title>
        <authorList>
            <person name="Komaki H."/>
            <person name="Tamura T."/>
        </authorList>
    </citation>
    <scope>NUCLEOTIDE SEQUENCE [LARGE SCALE GENOMIC DNA]</scope>
    <source>
        <strain evidence="2">NBRC 16408</strain>
    </source>
</reference>
<evidence type="ECO:0000256" key="1">
    <source>
        <dbReference type="SAM" id="MobiDB-lite"/>
    </source>
</evidence>
<gene>
    <name evidence="2" type="ORF">Aca07nite_78860</name>
</gene>
<dbReference type="EMBL" id="BOMF01000152">
    <property type="protein sequence ID" value="GID50611.1"/>
    <property type="molecule type" value="Genomic_DNA"/>
</dbReference>
<organism evidence="2">
    <name type="scientific">Actinoplanes campanulatus</name>
    <dbReference type="NCBI Taxonomy" id="113559"/>
    <lineage>
        <taxon>Bacteria</taxon>
        <taxon>Bacillati</taxon>
        <taxon>Actinomycetota</taxon>
        <taxon>Actinomycetes</taxon>
        <taxon>Micromonosporales</taxon>
        <taxon>Micromonosporaceae</taxon>
        <taxon>Actinoplanes</taxon>
    </lineage>
</organism>
<sequence length="120" mass="13564">MRVFPGLVVRGRLVRVFPGSAILDRVVRVASCRVARARRELPARGPTEALVKARTSRWRATLDGVRPGWMRRGMARPGPVASETGDRARRIRRHPGRDRRHPPGVPPPWTARAPRRIWAS</sequence>
<proteinExistence type="predicted"/>
<feature type="compositionally biased region" description="Basic residues" evidence="1">
    <location>
        <begin position="89"/>
        <end position="102"/>
    </location>
</feature>